<feature type="compositionally biased region" description="Basic and acidic residues" evidence="1">
    <location>
        <begin position="40"/>
        <end position="49"/>
    </location>
</feature>
<protein>
    <recommendedName>
        <fullName evidence="5">MYXO-CTERM domain-containing protein</fullName>
    </recommendedName>
</protein>
<proteinExistence type="predicted"/>
<gene>
    <name evidence="3" type="ORF">PG999_009511</name>
</gene>
<keyword evidence="2" id="KW-0472">Membrane</keyword>
<evidence type="ECO:0000256" key="1">
    <source>
        <dbReference type="SAM" id="MobiDB-lite"/>
    </source>
</evidence>
<reference evidence="3 4" key="1">
    <citation type="submission" date="2023-01" db="EMBL/GenBank/DDBJ databases">
        <title>Analysis of 21 Apiospora genomes using comparative genomics revels a genus with tremendous synthesis potential of carbohydrate active enzymes and secondary metabolites.</title>
        <authorList>
            <person name="Sorensen T."/>
        </authorList>
    </citation>
    <scope>NUCLEOTIDE SEQUENCE [LARGE SCALE GENOMIC DNA]</scope>
    <source>
        <strain evidence="3 4">CBS 117206</strain>
    </source>
</reference>
<evidence type="ECO:0000256" key="2">
    <source>
        <dbReference type="SAM" id="Phobius"/>
    </source>
</evidence>
<feature type="region of interest" description="Disordered" evidence="1">
    <location>
        <begin position="40"/>
        <end position="99"/>
    </location>
</feature>
<evidence type="ECO:0000313" key="4">
    <source>
        <dbReference type="Proteomes" id="UP001392437"/>
    </source>
</evidence>
<accession>A0AAW0QJE1</accession>
<keyword evidence="2" id="KW-1133">Transmembrane helix</keyword>
<feature type="compositionally biased region" description="Polar residues" evidence="1">
    <location>
        <begin position="58"/>
        <end position="69"/>
    </location>
</feature>
<feature type="compositionally biased region" description="Low complexity" evidence="1">
    <location>
        <begin position="76"/>
        <end position="97"/>
    </location>
</feature>
<sequence>MPLRVFSSLDKGQGNTLKSTRQSHRVLDIPFAMDILYSEDRPDQRDLSRVKSQMKDGPSTNQTLASAPSESIKEATPTPTSSNSSSHPSPVPQSSASNGPSPNVVVGSIIGCIAVPILALLAIVWWRRRRRWRLSMGYDTRFGNLPYAPLRSPPGSSGHGYRDARSPPYTDGIPLRPFKAGGGKTRAHPKAVPPVSPFSPDYNSEHGQPPAAVDNPPARPGPTMNRWFMLALYFFQIDISPTLAAENW</sequence>
<dbReference type="Proteomes" id="UP001392437">
    <property type="component" value="Unassembled WGS sequence"/>
</dbReference>
<dbReference type="AlphaFoldDB" id="A0AAW0QJE1"/>
<comment type="caution">
    <text evidence="3">The sequence shown here is derived from an EMBL/GenBank/DDBJ whole genome shotgun (WGS) entry which is preliminary data.</text>
</comment>
<feature type="region of interest" description="Disordered" evidence="1">
    <location>
        <begin position="1"/>
        <end position="21"/>
    </location>
</feature>
<evidence type="ECO:0000313" key="3">
    <source>
        <dbReference type="EMBL" id="KAK8106152.1"/>
    </source>
</evidence>
<dbReference type="EMBL" id="JAQQWP010000008">
    <property type="protein sequence ID" value="KAK8106152.1"/>
    <property type="molecule type" value="Genomic_DNA"/>
</dbReference>
<organism evidence="3 4">
    <name type="scientific">Apiospora kogelbergensis</name>
    <dbReference type="NCBI Taxonomy" id="1337665"/>
    <lineage>
        <taxon>Eukaryota</taxon>
        <taxon>Fungi</taxon>
        <taxon>Dikarya</taxon>
        <taxon>Ascomycota</taxon>
        <taxon>Pezizomycotina</taxon>
        <taxon>Sordariomycetes</taxon>
        <taxon>Xylariomycetidae</taxon>
        <taxon>Amphisphaeriales</taxon>
        <taxon>Apiosporaceae</taxon>
        <taxon>Apiospora</taxon>
    </lineage>
</organism>
<feature type="region of interest" description="Disordered" evidence="1">
    <location>
        <begin position="181"/>
        <end position="217"/>
    </location>
</feature>
<keyword evidence="4" id="KW-1185">Reference proteome</keyword>
<feature type="transmembrane region" description="Helical" evidence="2">
    <location>
        <begin position="104"/>
        <end position="126"/>
    </location>
</feature>
<keyword evidence="2" id="KW-0812">Transmembrane</keyword>
<name>A0AAW0QJE1_9PEZI</name>
<evidence type="ECO:0008006" key="5">
    <source>
        <dbReference type="Google" id="ProtNLM"/>
    </source>
</evidence>